<dbReference type="PROSITE" id="PS51462">
    <property type="entry name" value="NUDIX"/>
    <property type="match status" value="1"/>
</dbReference>
<dbReference type="Pfam" id="PF00293">
    <property type="entry name" value="NUDIX"/>
    <property type="match status" value="1"/>
</dbReference>
<protein>
    <submittedName>
        <fullName evidence="4">NUDIX hydrolase</fullName>
    </submittedName>
</protein>
<dbReference type="EMBL" id="JTHE03000016">
    <property type="protein sequence ID" value="MCM1981718.1"/>
    <property type="molecule type" value="Genomic_DNA"/>
</dbReference>
<gene>
    <name evidence="4" type="ORF">QQ91_0002580</name>
</gene>
<dbReference type="InterPro" id="IPR000086">
    <property type="entry name" value="NUDIX_hydrolase_dom"/>
</dbReference>
<dbReference type="Gene3D" id="3.90.79.10">
    <property type="entry name" value="Nucleoside Triphosphate Pyrophosphohydrolase"/>
    <property type="match status" value="1"/>
</dbReference>
<reference evidence="4 5" key="1">
    <citation type="journal article" date="2015" name="Genome Announc.">
        <title>Draft Genome Sequence of Filamentous Marine Cyanobacterium Lyngbya confervoides Strain BDU141951.</title>
        <authorList>
            <person name="Chandrababunaidu M.M."/>
            <person name="Sen D."/>
            <person name="Tripathy S."/>
        </authorList>
    </citation>
    <scope>NUCLEOTIDE SEQUENCE [LARGE SCALE GENOMIC DNA]</scope>
    <source>
        <strain evidence="4 5">BDU141951</strain>
    </source>
</reference>
<evidence type="ECO:0000313" key="5">
    <source>
        <dbReference type="Proteomes" id="UP000031561"/>
    </source>
</evidence>
<proteinExistence type="predicted"/>
<dbReference type="InterPro" id="IPR020084">
    <property type="entry name" value="NUDIX_hydrolase_CS"/>
</dbReference>
<comment type="cofactor">
    <cofactor evidence="1">
        <name>Mg(2+)</name>
        <dbReference type="ChEBI" id="CHEBI:18420"/>
    </cofactor>
</comment>
<accession>A0ABD4SZU6</accession>
<dbReference type="PROSITE" id="PS00893">
    <property type="entry name" value="NUDIX_BOX"/>
    <property type="match status" value="1"/>
</dbReference>
<evidence type="ECO:0000256" key="1">
    <source>
        <dbReference type="ARBA" id="ARBA00001946"/>
    </source>
</evidence>
<evidence type="ECO:0000313" key="4">
    <source>
        <dbReference type="EMBL" id="MCM1981718.1"/>
    </source>
</evidence>
<sequence>MRPRPHPQEILLIKHQSRTRPGKILWLPPGGGLEAEDESIFACAQREAKEESGLDVQVSRIAYVHEFIDATHHIRHVAFYMATDSFQGTISREYLPVDATDALAILDIVWVNRRQIADLSVYPTYLKTSEFWADAQEDFSSTKYLEIMRSF</sequence>
<evidence type="ECO:0000256" key="2">
    <source>
        <dbReference type="ARBA" id="ARBA00022801"/>
    </source>
</evidence>
<keyword evidence="2 4" id="KW-0378">Hydrolase</keyword>
<dbReference type="SUPFAM" id="SSF55811">
    <property type="entry name" value="Nudix"/>
    <property type="match status" value="1"/>
</dbReference>
<feature type="domain" description="Nudix hydrolase" evidence="3">
    <location>
        <begin position="1"/>
        <end position="133"/>
    </location>
</feature>
<keyword evidence="5" id="KW-1185">Reference proteome</keyword>
<dbReference type="Proteomes" id="UP000031561">
    <property type="component" value="Unassembled WGS sequence"/>
</dbReference>
<comment type="caution">
    <text evidence="4">The sequence shown here is derived from an EMBL/GenBank/DDBJ whole genome shotgun (WGS) entry which is preliminary data.</text>
</comment>
<name>A0ABD4SZU6_9CYAN</name>
<dbReference type="GO" id="GO:0016787">
    <property type="term" value="F:hydrolase activity"/>
    <property type="evidence" value="ECO:0007669"/>
    <property type="project" value="UniProtKB-KW"/>
</dbReference>
<dbReference type="PANTHER" id="PTHR43046">
    <property type="entry name" value="GDP-MANNOSE MANNOSYL HYDROLASE"/>
    <property type="match status" value="1"/>
</dbReference>
<dbReference type="PANTHER" id="PTHR43046:SF16">
    <property type="entry name" value="ADP-RIBOSE PYROPHOSPHATASE YJHB-RELATED"/>
    <property type="match status" value="1"/>
</dbReference>
<dbReference type="InterPro" id="IPR015797">
    <property type="entry name" value="NUDIX_hydrolase-like_dom_sf"/>
</dbReference>
<dbReference type="AlphaFoldDB" id="A0ABD4SZU6"/>
<organism evidence="4 5">
    <name type="scientific">Lyngbya confervoides BDU141951</name>
    <dbReference type="NCBI Taxonomy" id="1574623"/>
    <lineage>
        <taxon>Bacteria</taxon>
        <taxon>Bacillati</taxon>
        <taxon>Cyanobacteriota</taxon>
        <taxon>Cyanophyceae</taxon>
        <taxon>Oscillatoriophycideae</taxon>
        <taxon>Oscillatoriales</taxon>
        <taxon>Microcoleaceae</taxon>
        <taxon>Lyngbya</taxon>
    </lineage>
</organism>
<evidence type="ECO:0000259" key="3">
    <source>
        <dbReference type="PROSITE" id="PS51462"/>
    </source>
</evidence>